<reference evidence="3 4" key="1">
    <citation type="journal article" date="2020" name="Nature">
        <title>Six reference-quality genomes reveal evolution of bat adaptations.</title>
        <authorList>
            <person name="Jebb D."/>
            <person name="Huang Z."/>
            <person name="Pippel M."/>
            <person name="Hughes G.M."/>
            <person name="Lavrichenko K."/>
            <person name="Devanna P."/>
            <person name="Winkler S."/>
            <person name="Jermiin L.S."/>
            <person name="Skirmuntt E.C."/>
            <person name="Katzourakis A."/>
            <person name="Burkitt-Gray L."/>
            <person name="Ray D.A."/>
            <person name="Sullivan K.A.M."/>
            <person name="Roscito J.G."/>
            <person name="Kirilenko B.M."/>
            <person name="Davalos L.M."/>
            <person name="Corthals A.P."/>
            <person name="Power M.L."/>
            <person name="Jones G."/>
            <person name="Ransome R.D."/>
            <person name="Dechmann D.K.N."/>
            <person name="Locatelli A.G."/>
            <person name="Puechmaille S.J."/>
            <person name="Fedrigo O."/>
            <person name="Jarvis E.D."/>
            <person name="Hiller M."/>
            <person name="Vernes S.C."/>
            <person name="Myers E.W."/>
            <person name="Teeling E.C."/>
        </authorList>
    </citation>
    <scope>NUCLEOTIDE SEQUENCE [LARGE SCALE GENOMIC DNA]</scope>
    <source>
        <strain evidence="3">MRhiFer1</strain>
        <tissue evidence="3">Lung</tissue>
    </source>
</reference>
<feature type="domain" description="Tubulin epsilon and delta complex protein 1" evidence="2">
    <location>
        <begin position="120"/>
        <end position="291"/>
    </location>
</feature>
<proteinExistence type="predicted"/>
<evidence type="ECO:0000313" key="3">
    <source>
        <dbReference type="EMBL" id="KAF6268962.1"/>
    </source>
</evidence>
<evidence type="ECO:0000313" key="4">
    <source>
        <dbReference type="Proteomes" id="UP000585614"/>
    </source>
</evidence>
<feature type="region of interest" description="Disordered" evidence="1">
    <location>
        <begin position="1"/>
        <end position="41"/>
    </location>
</feature>
<dbReference type="AlphaFoldDB" id="A0A7J7QYQ1"/>
<protein>
    <submittedName>
        <fullName evidence="3">Tubulin epsilon and delta complex 1</fullName>
    </submittedName>
</protein>
<organism evidence="3 4">
    <name type="scientific">Rhinolophus ferrumequinum</name>
    <name type="common">Greater horseshoe bat</name>
    <dbReference type="NCBI Taxonomy" id="59479"/>
    <lineage>
        <taxon>Eukaryota</taxon>
        <taxon>Metazoa</taxon>
        <taxon>Chordata</taxon>
        <taxon>Craniata</taxon>
        <taxon>Vertebrata</taxon>
        <taxon>Euteleostomi</taxon>
        <taxon>Mammalia</taxon>
        <taxon>Eutheria</taxon>
        <taxon>Laurasiatheria</taxon>
        <taxon>Chiroptera</taxon>
        <taxon>Yinpterochiroptera</taxon>
        <taxon>Rhinolophoidea</taxon>
        <taxon>Rhinolophidae</taxon>
        <taxon>Rhinolophinae</taxon>
        <taxon>Rhinolophus</taxon>
    </lineage>
</organism>
<dbReference type="PANTHER" id="PTHR35076:SF1">
    <property type="entry name" value="TUBULIN EPSILON AND DELTA COMPLEX PROTEIN 1"/>
    <property type="match status" value="1"/>
</dbReference>
<dbReference type="InterPro" id="IPR027996">
    <property type="entry name" value="TEDC1_dom"/>
</dbReference>
<evidence type="ECO:0000259" key="2">
    <source>
        <dbReference type="Pfam" id="PF14970"/>
    </source>
</evidence>
<comment type="caution">
    <text evidence="3">The sequence shown here is derived from an EMBL/GenBank/DDBJ whole genome shotgun (WGS) entry which is preliminary data.</text>
</comment>
<dbReference type="PANTHER" id="PTHR35076">
    <property type="entry name" value="TUBULIN EPSILON AND DELTA COMPLEX PROTEIN 1"/>
    <property type="match status" value="1"/>
</dbReference>
<gene>
    <name evidence="3" type="ORF">mRhiFer1_016733</name>
</gene>
<dbReference type="EMBL" id="JACAGC010000038">
    <property type="protein sequence ID" value="KAF6268962.1"/>
    <property type="molecule type" value="Genomic_DNA"/>
</dbReference>
<evidence type="ECO:0000256" key="1">
    <source>
        <dbReference type="SAM" id="MobiDB-lite"/>
    </source>
</evidence>
<name>A0A7J7QYQ1_RHIFE</name>
<sequence length="450" mass="49938">MQAQQSRYRRGDWTVGTAGSGARSWEEDSASCMGRRRRRVDRADAGGALPEAIAALSRTLPAGPSPEIFRRAKFDLPEAAPALWRLLFCLLSQLRTNGASVSLVPEAQARWVKSALRSQGYPRRGLAQLPEDGSRGSRELLLALSWLLARGPLLELLLAQTHVWLGDEMLVCECKTLASPSLPAARVEAEGCVDIRRLQWLMGKLRFRWRKLMASQQEQCSLLGKIHSYTRGCHSDHRLGHLSVTETELLRDPEAGRQLLRRLQSENARLEAALEWRCRELVFWQWMDTVLGACPPESSWPAFLPRIPERGADELELVAGELQALQEELRAAAEARRAAWVSRVGGLGPEWSPTQQATQEAVGQELTALRQAWERGGGRAQPHGPHRLVRSEAGVLGGPGLQAVEVIGVLRSREACLEVTLHRLQGQCRQELAKLAEALPSVIWILPPGR</sequence>
<dbReference type="InterPro" id="IPR043535">
    <property type="entry name" value="TEDC1"/>
</dbReference>
<dbReference type="Proteomes" id="UP000585614">
    <property type="component" value="Unassembled WGS sequence"/>
</dbReference>
<accession>A0A7J7QYQ1</accession>
<dbReference type="Pfam" id="PF14970">
    <property type="entry name" value="TEDC1"/>
    <property type="match status" value="1"/>
</dbReference>